<dbReference type="EMBL" id="QETF01000007">
    <property type="protein sequence ID" value="PWG17146.1"/>
    <property type="molecule type" value="Genomic_DNA"/>
</dbReference>
<dbReference type="InterPro" id="IPR037523">
    <property type="entry name" value="VOC_core"/>
</dbReference>
<gene>
    <name evidence="2" type="ORF">DFK10_08775</name>
</gene>
<proteinExistence type="predicted"/>
<sequence length="138" mass="15072">MPFNRVTFITLAVAELPRARAYYEALGWQLESANEMVAFYDMGGSKFGLFTLDGLAQETGREASDLRTGAMTLAQNYPDPAAVDAAYAHALKCGATPVRAPFETNWGGYSCYVADPDGHVWEFAHNPFSPLDQDGRIA</sequence>
<dbReference type="PANTHER" id="PTHR36503:SF1">
    <property type="entry name" value="BLR2520 PROTEIN"/>
    <property type="match status" value="1"/>
</dbReference>
<evidence type="ECO:0000313" key="2">
    <source>
        <dbReference type="EMBL" id="PWG17146.1"/>
    </source>
</evidence>
<name>A0A2V1P484_9RHOB</name>
<protein>
    <submittedName>
        <fullName evidence="2">Glyoxalase</fullName>
    </submittedName>
</protein>
<dbReference type="PROSITE" id="PS51819">
    <property type="entry name" value="VOC"/>
    <property type="match status" value="1"/>
</dbReference>
<dbReference type="Proteomes" id="UP000245293">
    <property type="component" value="Unassembled WGS sequence"/>
</dbReference>
<dbReference type="SUPFAM" id="SSF54593">
    <property type="entry name" value="Glyoxalase/Bleomycin resistance protein/Dihydroxybiphenyl dioxygenase"/>
    <property type="match status" value="1"/>
</dbReference>
<dbReference type="InterPro" id="IPR029068">
    <property type="entry name" value="Glyas_Bleomycin-R_OHBP_Dase"/>
</dbReference>
<comment type="caution">
    <text evidence="2">The sequence shown here is derived from an EMBL/GenBank/DDBJ whole genome shotgun (WGS) entry which is preliminary data.</text>
</comment>
<dbReference type="OrthoDB" id="9798430at2"/>
<evidence type="ECO:0000259" key="1">
    <source>
        <dbReference type="PROSITE" id="PS51819"/>
    </source>
</evidence>
<dbReference type="AlphaFoldDB" id="A0A2V1P484"/>
<organism evidence="2 3">
    <name type="scientific">Salibaculum griseiflavum</name>
    <dbReference type="NCBI Taxonomy" id="1914409"/>
    <lineage>
        <taxon>Bacteria</taxon>
        <taxon>Pseudomonadati</taxon>
        <taxon>Pseudomonadota</taxon>
        <taxon>Alphaproteobacteria</taxon>
        <taxon>Rhodobacterales</taxon>
        <taxon>Roseobacteraceae</taxon>
        <taxon>Salibaculum</taxon>
    </lineage>
</organism>
<keyword evidence="3" id="KW-1185">Reference proteome</keyword>
<accession>A0A2V1P484</accession>
<dbReference type="Pfam" id="PF00903">
    <property type="entry name" value="Glyoxalase"/>
    <property type="match status" value="1"/>
</dbReference>
<dbReference type="Gene3D" id="3.10.180.10">
    <property type="entry name" value="2,3-Dihydroxybiphenyl 1,2-Dioxygenase, domain 1"/>
    <property type="match status" value="1"/>
</dbReference>
<dbReference type="PANTHER" id="PTHR36503">
    <property type="entry name" value="BLR2520 PROTEIN"/>
    <property type="match status" value="1"/>
</dbReference>
<reference evidence="3" key="1">
    <citation type="submission" date="2018-05" db="EMBL/GenBank/DDBJ databases">
        <authorList>
            <person name="Du Z."/>
            <person name="Wang X."/>
        </authorList>
    </citation>
    <scope>NUCLEOTIDE SEQUENCE [LARGE SCALE GENOMIC DNA]</scope>
    <source>
        <strain evidence="3">WDS4C29</strain>
    </source>
</reference>
<evidence type="ECO:0000313" key="3">
    <source>
        <dbReference type="Proteomes" id="UP000245293"/>
    </source>
</evidence>
<feature type="domain" description="VOC" evidence="1">
    <location>
        <begin position="5"/>
        <end position="126"/>
    </location>
</feature>
<dbReference type="InterPro" id="IPR004360">
    <property type="entry name" value="Glyas_Fos-R_dOase_dom"/>
</dbReference>